<proteinExistence type="predicted"/>
<sequence length="37" mass="4024">MVATAAKSSDSPPQTRVENKNSAPIQITTEQIHYPRG</sequence>
<protein>
    <submittedName>
        <fullName evidence="2">Uncharacterized protein</fullName>
    </submittedName>
</protein>
<accession>A0A7J0FVS8</accession>
<dbReference type="EMBL" id="BJWL01000015">
    <property type="protein sequence ID" value="GFZ02785.1"/>
    <property type="molecule type" value="Genomic_DNA"/>
</dbReference>
<evidence type="ECO:0000256" key="1">
    <source>
        <dbReference type="SAM" id="MobiDB-lite"/>
    </source>
</evidence>
<organism evidence="2 3">
    <name type="scientific">Actinidia rufa</name>
    <dbReference type="NCBI Taxonomy" id="165716"/>
    <lineage>
        <taxon>Eukaryota</taxon>
        <taxon>Viridiplantae</taxon>
        <taxon>Streptophyta</taxon>
        <taxon>Embryophyta</taxon>
        <taxon>Tracheophyta</taxon>
        <taxon>Spermatophyta</taxon>
        <taxon>Magnoliopsida</taxon>
        <taxon>eudicotyledons</taxon>
        <taxon>Gunneridae</taxon>
        <taxon>Pentapetalae</taxon>
        <taxon>asterids</taxon>
        <taxon>Ericales</taxon>
        <taxon>Actinidiaceae</taxon>
        <taxon>Actinidia</taxon>
    </lineage>
</organism>
<evidence type="ECO:0000313" key="2">
    <source>
        <dbReference type="EMBL" id="GFZ02785.1"/>
    </source>
</evidence>
<gene>
    <name evidence="2" type="ORF">Acr_15g0013930</name>
</gene>
<feature type="compositionally biased region" description="Polar residues" evidence="1">
    <location>
        <begin position="1"/>
        <end position="31"/>
    </location>
</feature>
<name>A0A7J0FVS8_9ERIC</name>
<dbReference type="AlphaFoldDB" id="A0A7J0FVS8"/>
<keyword evidence="3" id="KW-1185">Reference proteome</keyword>
<dbReference type="Proteomes" id="UP000585474">
    <property type="component" value="Unassembled WGS sequence"/>
</dbReference>
<feature type="region of interest" description="Disordered" evidence="1">
    <location>
        <begin position="1"/>
        <end position="37"/>
    </location>
</feature>
<evidence type="ECO:0000313" key="3">
    <source>
        <dbReference type="Proteomes" id="UP000585474"/>
    </source>
</evidence>
<comment type="caution">
    <text evidence="2">The sequence shown here is derived from an EMBL/GenBank/DDBJ whole genome shotgun (WGS) entry which is preliminary data.</text>
</comment>
<reference evidence="2 3" key="1">
    <citation type="submission" date="2019-07" db="EMBL/GenBank/DDBJ databases">
        <title>De Novo Assembly of kiwifruit Actinidia rufa.</title>
        <authorList>
            <person name="Sugita-Konishi S."/>
            <person name="Sato K."/>
            <person name="Mori E."/>
            <person name="Abe Y."/>
            <person name="Kisaki G."/>
            <person name="Hamano K."/>
            <person name="Suezawa K."/>
            <person name="Otani M."/>
            <person name="Fukuda T."/>
            <person name="Manabe T."/>
            <person name="Gomi K."/>
            <person name="Tabuchi M."/>
            <person name="Akimitsu K."/>
            <person name="Kataoka I."/>
        </authorList>
    </citation>
    <scope>NUCLEOTIDE SEQUENCE [LARGE SCALE GENOMIC DNA]</scope>
    <source>
        <strain evidence="3">cv. Fuchu</strain>
    </source>
</reference>